<reference evidence="10 11" key="1">
    <citation type="journal article" date="2015" name="Genome Announc.">
        <title>Genome Sequences of Oblitimonas alkaliphila gen. nov. sp. nov. (Proposed), a Novel Bacterium of the Pseudomonadaceae Family.</title>
        <authorList>
            <person name="Lauer A.C."/>
            <person name="Nicholson A.C."/>
            <person name="Humrighouse B.W."/>
            <person name="Emery B."/>
            <person name="Drobish A."/>
            <person name="Juieng P."/>
            <person name="Loparev V."/>
            <person name="McQuiston J.R."/>
        </authorList>
    </citation>
    <scope>NUCLEOTIDE SEQUENCE [LARGE SCALE GENOMIC DNA]</scope>
    <source>
        <strain evidence="10 11">E5571</strain>
    </source>
</reference>
<keyword evidence="5 8" id="KW-1133">Transmembrane helix</keyword>
<dbReference type="GeneID" id="93982709"/>
<dbReference type="PANTHER" id="PTHR37479">
    <property type="entry name" value="CELL DIVISION PROTEIN FTSL"/>
    <property type="match status" value="1"/>
</dbReference>
<evidence type="ECO:0000256" key="3">
    <source>
        <dbReference type="ARBA" id="ARBA00022618"/>
    </source>
</evidence>
<dbReference type="STRING" id="1697053.AKN87_00310"/>
<accession>A0A0K1XGA1</accession>
<proteinExistence type="inferred from homology"/>
<dbReference type="GO" id="GO:0043093">
    <property type="term" value="P:FtsZ-dependent cytokinesis"/>
    <property type="evidence" value="ECO:0007669"/>
    <property type="project" value="UniProtKB-UniRule"/>
</dbReference>
<dbReference type="InterPro" id="IPR011922">
    <property type="entry name" value="Cell_div_FtsL"/>
</dbReference>
<dbReference type="AlphaFoldDB" id="A0A0K1XGA1"/>
<comment type="subcellular location">
    <subcellularLocation>
        <location evidence="8">Cell inner membrane</location>
        <topology evidence="8">Single-pass type II membrane protein</topology>
    </subcellularLocation>
    <subcellularLocation>
        <location evidence="1">Cell membrane</location>
        <topology evidence="1">Single-pass type II membrane protein</topology>
    </subcellularLocation>
    <text evidence="8">Localizes to the division septum where it forms a ring structure.</text>
</comment>
<dbReference type="RefSeq" id="WP_053101496.1">
    <property type="nucleotide sequence ID" value="NZ_CP012358.1"/>
</dbReference>
<evidence type="ECO:0000256" key="9">
    <source>
        <dbReference type="NCBIfam" id="TIGR02209"/>
    </source>
</evidence>
<keyword evidence="7 8" id="KW-0131">Cell cycle</keyword>
<comment type="function">
    <text evidence="8">Essential cell division protein. May link together the upstream cell division proteins, which are predominantly cytoplasmic, with the downstream cell division proteins, which are predominantly periplasmic.</text>
</comment>
<dbReference type="Pfam" id="PF04999">
    <property type="entry name" value="FtsL"/>
    <property type="match status" value="1"/>
</dbReference>
<dbReference type="GO" id="GO:0032153">
    <property type="term" value="C:cell division site"/>
    <property type="evidence" value="ECO:0007669"/>
    <property type="project" value="UniProtKB-UniRule"/>
</dbReference>
<gene>
    <name evidence="8" type="primary">ftsL</name>
    <name evidence="10" type="ORF">AKN88_09825</name>
</gene>
<dbReference type="PANTHER" id="PTHR37479:SF1">
    <property type="entry name" value="CELL DIVISION PROTEIN FTSL"/>
    <property type="match status" value="1"/>
</dbReference>
<dbReference type="HAMAP" id="MF_00910">
    <property type="entry name" value="FtsL"/>
    <property type="match status" value="1"/>
</dbReference>
<evidence type="ECO:0000313" key="10">
    <source>
        <dbReference type="EMBL" id="AKX60193.1"/>
    </source>
</evidence>
<comment type="subunit">
    <text evidence="8">Part of a complex composed of FtsB, FtsL and FtsQ.</text>
</comment>
<evidence type="ECO:0000256" key="5">
    <source>
        <dbReference type="ARBA" id="ARBA00022989"/>
    </source>
</evidence>
<feature type="transmembrane region" description="Helical" evidence="8">
    <location>
        <begin position="25"/>
        <end position="45"/>
    </location>
</feature>
<keyword evidence="11" id="KW-1185">Reference proteome</keyword>
<dbReference type="NCBIfam" id="TIGR02209">
    <property type="entry name" value="ftsL_broad"/>
    <property type="match status" value="1"/>
</dbReference>
<comment type="similarity">
    <text evidence="8">Belongs to the FtsL family.</text>
</comment>
<keyword evidence="3 8" id="KW-0132">Cell division</keyword>
<dbReference type="GO" id="GO:0005886">
    <property type="term" value="C:plasma membrane"/>
    <property type="evidence" value="ECO:0007669"/>
    <property type="project" value="UniProtKB-SubCell"/>
</dbReference>
<sequence>MIKPSPQSSRGPANGGALFTRRLPLLALPILLTFLFVMGTAVSIAQKSHESRKLVKALYDEMKIKDEAQAEWGRLVLEQTTWTAHNRIEALAITDLKMRTPEPGEVIMVK</sequence>
<evidence type="ECO:0000256" key="7">
    <source>
        <dbReference type="ARBA" id="ARBA00023306"/>
    </source>
</evidence>
<dbReference type="KEGG" id="pbb:AKN87_00310"/>
<evidence type="ECO:0000256" key="2">
    <source>
        <dbReference type="ARBA" id="ARBA00022475"/>
    </source>
</evidence>
<name>A0A0K1XGA1_9GAMM</name>
<keyword evidence="6 8" id="KW-0472">Membrane</keyword>
<evidence type="ECO:0000256" key="4">
    <source>
        <dbReference type="ARBA" id="ARBA00022692"/>
    </source>
</evidence>
<evidence type="ECO:0000313" key="11">
    <source>
        <dbReference type="Proteomes" id="UP000063953"/>
    </source>
</evidence>
<dbReference type="OrthoDB" id="5298556at2"/>
<dbReference type="Proteomes" id="UP000063953">
    <property type="component" value="Chromosome"/>
</dbReference>
<evidence type="ECO:0000256" key="6">
    <source>
        <dbReference type="ARBA" id="ARBA00023136"/>
    </source>
</evidence>
<organism evidence="10 11">
    <name type="scientific">Thiopseudomonas alkaliphila</name>
    <dbReference type="NCBI Taxonomy" id="1697053"/>
    <lineage>
        <taxon>Bacteria</taxon>
        <taxon>Pseudomonadati</taxon>
        <taxon>Pseudomonadota</taxon>
        <taxon>Gammaproteobacteria</taxon>
        <taxon>Pseudomonadales</taxon>
        <taxon>Pseudomonadaceae</taxon>
        <taxon>Thiopseudomonas</taxon>
    </lineage>
</organism>
<dbReference type="EMBL" id="CP012365">
    <property type="protein sequence ID" value="AKX60193.1"/>
    <property type="molecule type" value="Genomic_DNA"/>
</dbReference>
<keyword evidence="2 8" id="KW-1003">Cell membrane</keyword>
<keyword evidence="8" id="KW-0997">Cell inner membrane</keyword>
<evidence type="ECO:0000256" key="1">
    <source>
        <dbReference type="ARBA" id="ARBA00004401"/>
    </source>
</evidence>
<protein>
    <recommendedName>
        <fullName evidence="8 9">Cell division protein FtsL</fullName>
    </recommendedName>
</protein>
<keyword evidence="4 8" id="KW-0812">Transmembrane</keyword>
<evidence type="ECO:0000256" key="8">
    <source>
        <dbReference type="HAMAP-Rule" id="MF_00910"/>
    </source>
</evidence>